<sequence>MSTPTASTRSARSSGIAPRARPAAGSATAPGAGGDTRR</sequence>
<protein>
    <submittedName>
        <fullName evidence="2">Uncharacterized protein</fullName>
    </submittedName>
</protein>
<keyword evidence="3" id="KW-1185">Reference proteome</keyword>
<feature type="region of interest" description="Disordered" evidence="1">
    <location>
        <begin position="1"/>
        <end position="38"/>
    </location>
</feature>
<dbReference type="Proteomes" id="UP000578449">
    <property type="component" value="Unassembled WGS sequence"/>
</dbReference>
<comment type="caution">
    <text evidence="2">The sequence shown here is derived from an EMBL/GenBank/DDBJ whole genome shotgun (WGS) entry which is preliminary data.</text>
</comment>
<feature type="compositionally biased region" description="Low complexity" evidence="1">
    <location>
        <begin position="1"/>
        <end position="30"/>
    </location>
</feature>
<dbReference type="AlphaFoldDB" id="A0A840NZ37"/>
<dbReference type="EMBL" id="JACHGN010000004">
    <property type="protein sequence ID" value="MBB5132412.1"/>
    <property type="molecule type" value="Genomic_DNA"/>
</dbReference>
<accession>A0A840NZ37</accession>
<organism evidence="2 3">
    <name type="scientific">Thermocatellispora tengchongensis</name>
    <dbReference type="NCBI Taxonomy" id="1073253"/>
    <lineage>
        <taxon>Bacteria</taxon>
        <taxon>Bacillati</taxon>
        <taxon>Actinomycetota</taxon>
        <taxon>Actinomycetes</taxon>
        <taxon>Streptosporangiales</taxon>
        <taxon>Streptosporangiaceae</taxon>
        <taxon>Thermocatellispora</taxon>
    </lineage>
</organism>
<evidence type="ECO:0000256" key="1">
    <source>
        <dbReference type="SAM" id="MobiDB-lite"/>
    </source>
</evidence>
<gene>
    <name evidence="2" type="ORF">HNP84_002128</name>
</gene>
<evidence type="ECO:0000313" key="2">
    <source>
        <dbReference type="EMBL" id="MBB5132412.1"/>
    </source>
</evidence>
<reference evidence="2 3" key="1">
    <citation type="submission" date="2020-08" db="EMBL/GenBank/DDBJ databases">
        <title>Genomic Encyclopedia of Type Strains, Phase IV (KMG-IV): sequencing the most valuable type-strain genomes for metagenomic binning, comparative biology and taxonomic classification.</title>
        <authorList>
            <person name="Goeker M."/>
        </authorList>
    </citation>
    <scope>NUCLEOTIDE SEQUENCE [LARGE SCALE GENOMIC DNA]</scope>
    <source>
        <strain evidence="2 3">DSM 45615</strain>
    </source>
</reference>
<proteinExistence type="predicted"/>
<evidence type="ECO:0000313" key="3">
    <source>
        <dbReference type="Proteomes" id="UP000578449"/>
    </source>
</evidence>
<name>A0A840NZ37_9ACTN</name>